<dbReference type="SUPFAM" id="SSF53686">
    <property type="entry name" value="Tryptophan synthase beta subunit-like PLP-dependent enzymes"/>
    <property type="match status" value="1"/>
</dbReference>
<comment type="function">
    <text evidence="2 12">The beta subunit is responsible for the synthesis of L-tryptophan from indole and L-serine.</text>
</comment>
<dbReference type="GO" id="GO:0005737">
    <property type="term" value="C:cytoplasm"/>
    <property type="evidence" value="ECO:0007669"/>
    <property type="project" value="TreeGrafter"/>
</dbReference>
<dbReference type="Gene3D" id="3.40.50.1100">
    <property type="match status" value="2"/>
</dbReference>
<dbReference type="UniPathway" id="UPA00035">
    <property type="reaction ID" value="UER00044"/>
</dbReference>
<feature type="modified residue" description="N6-(pyridoxal phosphate)lysine" evidence="12">
    <location>
        <position position="85"/>
    </location>
</feature>
<comment type="subunit">
    <text evidence="5 12">Tetramer of two alpha and two beta chains.</text>
</comment>
<comment type="catalytic activity">
    <reaction evidence="11 12">
        <text>(1S,2R)-1-C-(indol-3-yl)glycerol 3-phosphate + L-serine = D-glyceraldehyde 3-phosphate + L-tryptophan + H2O</text>
        <dbReference type="Rhea" id="RHEA:10532"/>
        <dbReference type="ChEBI" id="CHEBI:15377"/>
        <dbReference type="ChEBI" id="CHEBI:33384"/>
        <dbReference type="ChEBI" id="CHEBI:57912"/>
        <dbReference type="ChEBI" id="CHEBI:58866"/>
        <dbReference type="ChEBI" id="CHEBI:59776"/>
        <dbReference type="EC" id="4.2.1.20"/>
    </reaction>
</comment>
<dbReference type="PANTHER" id="PTHR48077:SF3">
    <property type="entry name" value="TRYPTOPHAN SYNTHASE"/>
    <property type="match status" value="1"/>
</dbReference>
<dbReference type="EMBL" id="CZBV01000002">
    <property type="protein sequence ID" value="CUQ81406.1"/>
    <property type="molecule type" value="Genomic_DNA"/>
</dbReference>
<sequence length="395" mass="43065">MAGSKYYGQFGGQYVSESLMNTLAELEKAFDEAIRDPEFAKDYIYYLQEYVGRATPLYYAERISKKYGADIFLKREDLNHTGAHKINNVIGQILLAKRMGKTKVIAETGAGQHGVATATGAALFDMECTVFMGAEDIERQKLNVFRMEMLGAKVQPVTTGSATLKDATNEAIRTWAEKAEDTFYIIGSAVGPHPYPKMVKEFQRIISTEARKQILEKTGKLPDAVVACVGGGSNSIGMFADFINDKDVDLIGVEAGGLGIETGKHASAMALGQVGVLHGMKTYLLQDEIGNIQLAHSISAGLDYPGVGPEHAYLRDSGRAKYVSVTDKECMDALMELCRMEGIIPAIESAHALAHVFKMAQGEYKGKTIIMCLSGRGDKDVNTVQKYLNGEETNK</sequence>
<evidence type="ECO:0000256" key="1">
    <source>
        <dbReference type="ARBA" id="ARBA00001933"/>
    </source>
</evidence>
<dbReference type="PIRSF" id="PIRSF001413">
    <property type="entry name" value="Trp_syn_beta"/>
    <property type="match status" value="1"/>
</dbReference>
<comment type="pathway">
    <text evidence="3 12">Amino-acid biosynthesis; L-tryptophan biosynthesis; L-tryptophan from chorismate: step 5/5.</text>
</comment>
<evidence type="ECO:0000256" key="12">
    <source>
        <dbReference type="HAMAP-Rule" id="MF_00133"/>
    </source>
</evidence>
<dbReference type="PANTHER" id="PTHR48077">
    <property type="entry name" value="TRYPTOPHAN SYNTHASE-RELATED"/>
    <property type="match status" value="1"/>
</dbReference>
<evidence type="ECO:0000256" key="4">
    <source>
        <dbReference type="ARBA" id="ARBA00009982"/>
    </source>
</evidence>
<keyword evidence="8 12" id="KW-0663">Pyridoxal phosphate</keyword>
<dbReference type="EC" id="4.2.1.20" evidence="12"/>
<proteinExistence type="inferred from homology"/>
<organism evidence="14 15">
    <name type="scientific">Lachnospira eligens</name>
    <dbReference type="NCBI Taxonomy" id="39485"/>
    <lineage>
        <taxon>Bacteria</taxon>
        <taxon>Bacillati</taxon>
        <taxon>Bacillota</taxon>
        <taxon>Clostridia</taxon>
        <taxon>Lachnospirales</taxon>
        <taxon>Lachnospiraceae</taxon>
        <taxon>Lachnospira</taxon>
    </lineage>
</organism>
<evidence type="ECO:0000256" key="10">
    <source>
        <dbReference type="ARBA" id="ARBA00023239"/>
    </source>
</evidence>
<dbReference type="GO" id="GO:0004834">
    <property type="term" value="F:tryptophan synthase activity"/>
    <property type="evidence" value="ECO:0007669"/>
    <property type="project" value="UniProtKB-UniRule"/>
</dbReference>
<evidence type="ECO:0000256" key="8">
    <source>
        <dbReference type="ARBA" id="ARBA00022898"/>
    </source>
</evidence>
<evidence type="ECO:0000256" key="9">
    <source>
        <dbReference type="ARBA" id="ARBA00023141"/>
    </source>
</evidence>
<dbReference type="RefSeq" id="WP_022098218.1">
    <property type="nucleotide sequence ID" value="NZ_CABIXW010000002.1"/>
</dbReference>
<dbReference type="Pfam" id="PF00291">
    <property type="entry name" value="PALP"/>
    <property type="match status" value="1"/>
</dbReference>
<dbReference type="AlphaFoldDB" id="A0A174ZB32"/>
<evidence type="ECO:0000256" key="6">
    <source>
        <dbReference type="ARBA" id="ARBA00022605"/>
    </source>
</evidence>
<dbReference type="FunFam" id="3.40.50.1100:FF:000001">
    <property type="entry name" value="Tryptophan synthase beta chain"/>
    <property type="match status" value="1"/>
</dbReference>
<evidence type="ECO:0000256" key="3">
    <source>
        <dbReference type="ARBA" id="ARBA00004733"/>
    </source>
</evidence>
<dbReference type="FunFam" id="3.40.50.1100:FF:000004">
    <property type="entry name" value="Tryptophan synthase beta chain"/>
    <property type="match status" value="1"/>
</dbReference>
<feature type="domain" description="Tryptophan synthase beta chain-like PALP" evidence="13">
    <location>
        <begin position="52"/>
        <end position="375"/>
    </location>
</feature>
<dbReference type="InterPro" id="IPR036052">
    <property type="entry name" value="TrpB-like_PALP_sf"/>
</dbReference>
<evidence type="ECO:0000256" key="5">
    <source>
        <dbReference type="ARBA" id="ARBA00011270"/>
    </source>
</evidence>
<dbReference type="InterPro" id="IPR006654">
    <property type="entry name" value="Trp_synth_beta"/>
</dbReference>
<dbReference type="HAMAP" id="MF_00133">
    <property type="entry name" value="Trp_synth_beta"/>
    <property type="match status" value="1"/>
</dbReference>
<evidence type="ECO:0000313" key="14">
    <source>
        <dbReference type="EMBL" id="CUQ81406.1"/>
    </source>
</evidence>
<evidence type="ECO:0000256" key="11">
    <source>
        <dbReference type="ARBA" id="ARBA00049047"/>
    </source>
</evidence>
<dbReference type="PROSITE" id="PS00168">
    <property type="entry name" value="TRP_SYNTHASE_BETA"/>
    <property type="match status" value="1"/>
</dbReference>
<comment type="similarity">
    <text evidence="4 12">Belongs to the TrpB family.</text>
</comment>
<evidence type="ECO:0000256" key="2">
    <source>
        <dbReference type="ARBA" id="ARBA00002786"/>
    </source>
</evidence>
<evidence type="ECO:0000256" key="7">
    <source>
        <dbReference type="ARBA" id="ARBA00022822"/>
    </source>
</evidence>
<reference evidence="14 15" key="1">
    <citation type="submission" date="2015-09" db="EMBL/GenBank/DDBJ databases">
        <authorList>
            <consortium name="Pathogen Informatics"/>
        </authorList>
    </citation>
    <scope>NUCLEOTIDE SEQUENCE [LARGE SCALE GENOMIC DNA]</scope>
    <source>
        <strain evidence="14 15">2789STDY5834878</strain>
    </source>
</reference>
<keyword evidence="10 12" id="KW-0456">Lyase</keyword>
<keyword evidence="6 12" id="KW-0028">Amino-acid biosynthesis</keyword>
<dbReference type="InterPro" id="IPR006653">
    <property type="entry name" value="Trp_synth_b_CS"/>
</dbReference>
<keyword evidence="9 12" id="KW-0057">Aromatic amino acid biosynthesis</keyword>
<keyword evidence="7 12" id="KW-0822">Tryptophan biosynthesis</keyword>
<gene>
    <name evidence="12 14" type="primary">trpB</name>
    <name evidence="14" type="ORF">ERS852492_00739</name>
</gene>
<dbReference type="CDD" id="cd06446">
    <property type="entry name" value="Trp-synth_B"/>
    <property type="match status" value="1"/>
</dbReference>
<protein>
    <recommendedName>
        <fullName evidence="12">Tryptophan synthase beta chain</fullName>
        <ecNumber evidence="12">4.2.1.20</ecNumber>
    </recommendedName>
</protein>
<name>A0A174ZB32_9FIRM</name>
<evidence type="ECO:0000259" key="13">
    <source>
        <dbReference type="Pfam" id="PF00291"/>
    </source>
</evidence>
<evidence type="ECO:0000313" key="15">
    <source>
        <dbReference type="Proteomes" id="UP000095780"/>
    </source>
</evidence>
<dbReference type="InterPro" id="IPR023026">
    <property type="entry name" value="Trp_synth_beta/beta-like"/>
</dbReference>
<accession>A0A174ZB32</accession>
<dbReference type="NCBIfam" id="TIGR00263">
    <property type="entry name" value="trpB"/>
    <property type="match status" value="1"/>
</dbReference>
<comment type="cofactor">
    <cofactor evidence="1 12">
        <name>pyridoxal 5'-phosphate</name>
        <dbReference type="ChEBI" id="CHEBI:597326"/>
    </cofactor>
</comment>
<dbReference type="InterPro" id="IPR001926">
    <property type="entry name" value="TrpB-like_PALP"/>
</dbReference>
<dbReference type="Proteomes" id="UP000095780">
    <property type="component" value="Unassembled WGS sequence"/>
</dbReference>